<name>B7IH89_THEAB</name>
<dbReference type="NCBIfam" id="TIGR00177">
    <property type="entry name" value="molyb_syn"/>
    <property type="match status" value="1"/>
</dbReference>
<dbReference type="Pfam" id="PF00994">
    <property type="entry name" value="MoCF_biosynth"/>
    <property type="match status" value="1"/>
</dbReference>
<dbReference type="SUPFAM" id="SSF142433">
    <property type="entry name" value="CinA-like"/>
    <property type="match status" value="1"/>
</dbReference>
<dbReference type="eggNOG" id="COG1058">
    <property type="taxonomic scope" value="Bacteria"/>
</dbReference>
<dbReference type="KEGG" id="taf:THA_994"/>
<evidence type="ECO:0000313" key="3">
    <source>
        <dbReference type="EMBL" id="ACJ75453.1"/>
    </source>
</evidence>
<dbReference type="InterPro" id="IPR036425">
    <property type="entry name" value="MoaB/Mog-like_dom_sf"/>
</dbReference>
<proteinExistence type="inferred from homology"/>
<dbReference type="Gene3D" id="3.30.70.2860">
    <property type="match status" value="1"/>
</dbReference>
<organism evidence="3 4">
    <name type="scientific">Thermosipho africanus (strain TCF52B)</name>
    <dbReference type="NCBI Taxonomy" id="484019"/>
    <lineage>
        <taxon>Bacteria</taxon>
        <taxon>Thermotogati</taxon>
        <taxon>Thermotogota</taxon>
        <taxon>Thermotogae</taxon>
        <taxon>Thermotogales</taxon>
        <taxon>Fervidobacteriaceae</taxon>
        <taxon>Thermosipho</taxon>
    </lineage>
</organism>
<dbReference type="SMART" id="SM00852">
    <property type="entry name" value="MoCF_biosynth"/>
    <property type="match status" value="1"/>
</dbReference>
<feature type="domain" description="MoaB/Mog" evidence="2">
    <location>
        <begin position="15"/>
        <end position="182"/>
    </location>
</feature>
<dbReference type="CDD" id="cd00885">
    <property type="entry name" value="cinA"/>
    <property type="match status" value="1"/>
</dbReference>
<dbReference type="SUPFAM" id="SSF53218">
    <property type="entry name" value="Molybdenum cofactor biosynthesis proteins"/>
    <property type="match status" value="1"/>
</dbReference>
<dbReference type="STRING" id="484019.THA_994"/>
<dbReference type="NCBIfam" id="TIGR00199">
    <property type="entry name" value="PncC_domain"/>
    <property type="match status" value="1"/>
</dbReference>
<dbReference type="HAMAP" id="MF_00226_B">
    <property type="entry name" value="CinA_B"/>
    <property type="match status" value="1"/>
</dbReference>
<accession>B7IH89</accession>
<sequence length="413" mass="46141">METFQKRGETMKTASIIAIGNELVEGIIVDTNSKYISKKLLEYGYKTKIIKTLPDDLDLLVKEIKDSLETTDLVVTTGGLGPTEDDLTREAVSKALEKNLILDENLSKKIIEKAKKFHSYVPKIVERQAMVIEGATVLENPVGTAPGMLLKTPKSTILILPGPPVEMIPIFEKALNLIEKENKIYQRRIKTINIPEAVLVEKYKDIIYKYKEVNVATMASHTSGVELRFTGEKALVDEIVNMLSEKLKDYIYAFDDKTIEEIVFEKLLSKNKTVSFAESCTGGLVSANFVNLSGVSKVFKGSIVAYSNEVKQKLLNVNPKTLEKFGAVSKECVEEMAKGVSKLLDTDYSVAISGIAGPTGGTKEKPVGTVWICAYSRENDIFMTERFYFKGNRQTIRNRSTLHAFDMLRRILK</sequence>
<dbReference type="NCBIfam" id="NF001813">
    <property type="entry name" value="PRK00549.1"/>
    <property type="match status" value="1"/>
</dbReference>
<dbReference type="AlphaFoldDB" id="B7IH89"/>
<dbReference type="InterPro" id="IPR008136">
    <property type="entry name" value="CinA_C"/>
</dbReference>
<dbReference type="InterPro" id="IPR001453">
    <property type="entry name" value="MoaB/Mog_dom"/>
</dbReference>
<dbReference type="InterPro" id="IPR050101">
    <property type="entry name" value="CinA"/>
</dbReference>
<dbReference type="Pfam" id="PF02464">
    <property type="entry name" value="CinA"/>
    <property type="match status" value="1"/>
</dbReference>
<dbReference type="PIRSF" id="PIRSF006728">
    <property type="entry name" value="CinA"/>
    <property type="match status" value="1"/>
</dbReference>
<dbReference type="EMBL" id="CP001185">
    <property type="protein sequence ID" value="ACJ75453.1"/>
    <property type="molecule type" value="Genomic_DNA"/>
</dbReference>
<comment type="similarity">
    <text evidence="1">Belongs to the CinA family.</text>
</comment>
<reference evidence="3 4" key="1">
    <citation type="journal article" date="2009" name="J. Bacteriol.">
        <title>The genome of Thermosipho africanus TCF52B: lateral genetic connections to the Firmicutes and Archaea.</title>
        <authorList>
            <person name="Nesboe C.L."/>
            <person name="Bapteste E."/>
            <person name="Curtis B."/>
            <person name="Dahle H."/>
            <person name="Lopez P."/>
            <person name="Macleod D."/>
            <person name="Dlutek M."/>
            <person name="Bowman S."/>
            <person name="Zhaxybayeva O."/>
            <person name="Birkeland N.-K."/>
            <person name="Doolittle W.F."/>
        </authorList>
    </citation>
    <scope>NUCLEOTIDE SEQUENCE [LARGE SCALE GENOMIC DNA]</scope>
    <source>
        <strain evidence="3 4">TCF52B</strain>
    </source>
</reference>
<dbReference type="HOGENOM" id="CLU_030805_9_3_0"/>
<protein>
    <recommendedName>
        <fullName evidence="1">CinA-like protein</fullName>
    </recommendedName>
</protein>
<keyword evidence="4" id="KW-1185">Reference proteome</keyword>
<dbReference type="PANTHER" id="PTHR13939:SF0">
    <property type="entry name" value="NMN AMIDOHYDROLASE-LIKE PROTEIN YFAY"/>
    <property type="match status" value="1"/>
</dbReference>
<dbReference type="PANTHER" id="PTHR13939">
    <property type="entry name" value="NICOTINAMIDE-NUCLEOTIDE AMIDOHYDROLASE PNCC"/>
    <property type="match status" value="1"/>
</dbReference>
<dbReference type="NCBIfam" id="TIGR00200">
    <property type="entry name" value="cinA_nterm"/>
    <property type="match status" value="1"/>
</dbReference>
<dbReference type="eggNOG" id="COG1546">
    <property type="taxonomic scope" value="Bacteria"/>
</dbReference>
<dbReference type="InterPro" id="IPR036653">
    <property type="entry name" value="CinA-like_C"/>
</dbReference>
<evidence type="ECO:0000313" key="4">
    <source>
        <dbReference type="Proteomes" id="UP000002453"/>
    </source>
</evidence>
<dbReference type="Proteomes" id="UP000002453">
    <property type="component" value="Chromosome"/>
</dbReference>
<evidence type="ECO:0000256" key="1">
    <source>
        <dbReference type="HAMAP-Rule" id="MF_00226"/>
    </source>
</evidence>
<dbReference type="InterPro" id="IPR008135">
    <property type="entry name" value="Competence-induced_CinA"/>
</dbReference>
<evidence type="ECO:0000259" key="2">
    <source>
        <dbReference type="SMART" id="SM00852"/>
    </source>
</evidence>
<dbReference type="Gene3D" id="3.40.980.10">
    <property type="entry name" value="MoaB/Mog-like domain"/>
    <property type="match status" value="1"/>
</dbReference>
<dbReference type="Gene3D" id="3.90.950.20">
    <property type="entry name" value="CinA-like"/>
    <property type="match status" value="1"/>
</dbReference>
<gene>
    <name evidence="3" type="ordered locus">THA_994</name>
</gene>